<dbReference type="GO" id="GO:0015421">
    <property type="term" value="F:ABC-type oligopeptide transporter activity"/>
    <property type="evidence" value="ECO:0007669"/>
    <property type="project" value="TreeGrafter"/>
</dbReference>
<reference evidence="12" key="1">
    <citation type="submission" date="2020-02" db="EMBL/GenBank/DDBJ databases">
        <authorList>
            <person name="Meier V. D."/>
        </authorList>
    </citation>
    <scope>NUCLEOTIDE SEQUENCE</scope>
    <source>
        <strain evidence="12">AVDCRST_MAG26</strain>
    </source>
</reference>
<organism evidence="12">
    <name type="scientific">uncultured Chloroflexia bacterium</name>
    <dbReference type="NCBI Taxonomy" id="1672391"/>
    <lineage>
        <taxon>Bacteria</taxon>
        <taxon>Bacillati</taxon>
        <taxon>Chloroflexota</taxon>
        <taxon>Chloroflexia</taxon>
        <taxon>environmental samples</taxon>
    </lineage>
</organism>
<feature type="transmembrane region" description="Helical" evidence="9">
    <location>
        <begin position="51"/>
        <end position="72"/>
    </location>
</feature>
<dbReference type="InterPro" id="IPR003439">
    <property type="entry name" value="ABC_transporter-like_ATP-bd"/>
</dbReference>
<dbReference type="Gene3D" id="3.40.50.300">
    <property type="entry name" value="P-loop containing nucleotide triphosphate hydrolases"/>
    <property type="match status" value="1"/>
</dbReference>
<evidence type="ECO:0000256" key="3">
    <source>
        <dbReference type="ARBA" id="ARBA00022475"/>
    </source>
</evidence>
<evidence type="ECO:0000256" key="6">
    <source>
        <dbReference type="ARBA" id="ARBA00022840"/>
    </source>
</evidence>
<sequence length="608" mass="66766">MQPLKIVLMYARNYKTALFVTVLSMILLVSVRLLIPWIIRLMITAVTAPGAGPAVLDHLLLLSVVVLGLYLFRGVLQFLRSYIAHIAGWGVVADARKHIYEHLQRLSLRFYEDKQTGQLMSRVVNDSDLFEKLIAHAIPEIMVNVLTLIGVAAVLFALNWQLALLSILPIPLVIMSLRLYAKYVRPAFRERQIELGNLNAMLNDNLSGMREIKAFNREAAETHRIAASIDRYRRSLLAALRLMATFQPFVEFTSSLGVIVIIYFGGRLVLQQSLPVADLVAFFLYLELLYQPVHHLSEAWEQIQESLAGADRVAELLTEQPEVATHPGAVDLPGRAQGALAFRDVSFSYTSDMPVLEAINLTIPAHSVTALVGPSGVGKSTLASLIPRFYDVTEGSIMLDGHDLRNLTLASLRRQISMVLQDVFLFHGTVRENILFGRPEATEAEVIAAAELSNAHEFVRTLPNGYDTIIGERGVKLSGGQKQRIAIARALLKDAPILILDEATSSVDTATEVVIQQALERLMVGRTTIIIAHRLSTIRNADTIVVLQGNGVVEMGTHEQLVAQGGSYKRLLDAQRHLEPLATDVMAGPAEGAGLRQPALQLGAGSAS</sequence>
<keyword evidence="5" id="KW-0547">Nucleotide-binding</keyword>
<dbReference type="GO" id="GO:0005886">
    <property type="term" value="C:plasma membrane"/>
    <property type="evidence" value="ECO:0007669"/>
    <property type="project" value="UniProtKB-SubCell"/>
</dbReference>
<protein>
    <submittedName>
        <fullName evidence="12">Efflux ABC transporter, permease/ATP-binding protein</fullName>
    </submittedName>
</protein>
<evidence type="ECO:0000256" key="7">
    <source>
        <dbReference type="ARBA" id="ARBA00022989"/>
    </source>
</evidence>
<dbReference type="PANTHER" id="PTHR43394">
    <property type="entry name" value="ATP-DEPENDENT PERMEASE MDL1, MITOCHONDRIAL"/>
    <property type="match status" value="1"/>
</dbReference>
<feature type="transmembrane region" description="Helical" evidence="9">
    <location>
        <begin position="16"/>
        <end position="39"/>
    </location>
</feature>
<dbReference type="PROSITE" id="PS50929">
    <property type="entry name" value="ABC_TM1F"/>
    <property type="match status" value="1"/>
</dbReference>
<dbReference type="Gene3D" id="1.20.1560.10">
    <property type="entry name" value="ABC transporter type 1, transmembrane domain"/>
    <property type="match status" value="1"/>
</dbReference>
<dbReference type="CDD" id="cd03251">
    <property type="entry name" value="ABCC_MsbA"/>
    <property type="match status" value="1"/>
</dbReference>
<dbReference type="SUPFAM" id="SSF90123">
    <property type="entry name" value="ABC transporter transmembrane region"/>
    <property type="match status" value="1"/>
</dbReference>
<evidence type="ECO:0000256" key="8">
    <source>
        <dbReference type="ARBA" id="ARBA00023136"/>
    </source>
</evidence>
<dbReference type="InterPro" id="IPR011527">
    <property type="entry name" value="ABC1_TM_dom"/>
</dbReference>
<evidence type="ECO:0000313" key="12">
    <source>
        <dbReference type="EMBL" id="CAA9297648.1"/>
    </source>
</evidence>
<dbReference type="InterPro" id="IPR017871">
    <property type="entry name" value="ABC_transporter-like_CS"/>
</dbReference>
<dbReference type="EMBL" id="CADCTK010001092">
    <property type="protein sequence ID" value="CAA9297648.1"/>
    <property type="molecule type" value="Genomic_DNA"/>
</dbReference>
<gene>
    <name evidence="12" type="ORF">AVDCRST_MAG26-4564</name>
</gene>
<dbReference type="CDD" id="cd18778">
    <property type="entry name" value="ABC_6TM_exporter_like"/>
    <property type="match status" value="1"/>
</dbReference>
<comment type="subcellular location">
    <subcellularLocation>
        <location evidence="1">Cell membrane</location>
        <topology evidence="1">Multi-pass membrane protein</topology>
    </subcellularLocation>
</comment>
<dbReference type="InterPro" id="IPR027417">
    <property type="entry name" value="P-loop_NTPase"/>
</dbReference>
<keyword evidence="6 12" id="KW-0067">ATP-binding</keyword>
<dbReference type="PANTHER" id="PTHR43394:SF1">
    <property type="entry name" value="ATP-BINDING CASSETTE SUB-FAMILY B MEMBER 10, MITOCHONDRIAL"/>
    <property type="match status" value="1"/>
</dbReference>
<feature type="transmembrane region" description="Helical" evidence="9">
    <location>
        <begin position="238"/>
        <end position="264"/>
    </location>
</feature>
<keyword evidence="7 9" id="KW-1133">Transmembrane helix</keyword>
<feature type="domain" description="ABC transmembrane type-1" evidence="11">
    <location>
        <begin position="19"/>
        <end position="305"/>
    </location>
</feature>
<evidence type="ECO:0000259" key="11">
    <source>
        <dbReference type="PROSITE" id="PS50929"/>
    </source>
</evidence>
<dbReference type="AlphaFoldDB" id="A0A6J4K7A0"/>
<feature type="transmembrane region" description="Helical" evidence="9">
    <location>
        <begin position="141"/>
        <end position="158"/>
    </location>
</feature>
<dbReference type="Pfam" id="PF00664">
    <property type="entry name" value="ABC_membrane"/>
    <property type="match status" value="1"/>
</dbReference>
<dbReference type="GO" id="GO:0016887">
    <property type="term" value="F:ATP hydrolysis activity"/>
    <property type="evidence" value="ECO:0007669"/>
    <property type="project" value="InterPro"/>
</dbReference>
<dbReference type="FunFam" id="1.20.1560.10:FF:000011">
    <property type="entry name" value="Multidrug ABC transporter ATP-binding protein"/>
    <property type="match status" value="1"/>
</dbReference>
<dbReference type="InterPro" id="IPR003593">
    <property type="entry name" value="AAA+_ATPase"/>
</dbReference>
<dbReference type="SUPFAM" id="SSF52540">
    <property type="entry name" value="P-loop containing nucleoside triphosphate hydrolases"/>
    <property type="match status" value="1"/>
</dbReference>
<dbReference type="GO" id="GO:0005524">
    <property type="term" value="F:ATP binding"/>
    <property type="evidence" value="ECO:0007669"/>
    <property type="project" value="UniProtKB-KW"/>
</dbReference>
<dbReference type="InterPro" id="IPR039421">
    <property type="entry name" value="Type_1_exporter"/>
</dbReference>
<dbReference type="PROSITE" id="PS00211">
    <property type="entry name" value="ABC_TRANSPORTER_1"/>
    <property type="match status" value="1"/>
</dbReference>
<keyword evidence="2" id="KW-0813">Transport</keyword>
<proteinExistence type="predicted"/>
<dbReference type="FunFam" id="3.40.50.300:FF:000287">
    <property type="entry name" value="Multidrug ABC transporter ATP-binding protein"/>
    <property type="match status" value="1"/>
</dbReference>
<dbReference type="SMART" id="SM00382">
    <property type="entry name" value="AAA"/>
    <property type="match status" value="1"/>
</dbReference>
<dbReference type="InterPro" id="IPR036640">
    <property type="entry name" value="ABC1_TM_sf"/>
</dbReference>
<evidence type="ECO:0000256" key="5">
    <source>
        <dbReference type="ARBA" id="ARBA00022741"/>
    </source>
</evidence>
<evidence type="ECO:0000256" key="9">
    <source>
        <dbReference type="SAM" id="Phobius"/>
    </source>
</evidence>
<accession>A0A6J4K7A0</accession>
<feature type="domain" description="ABC transporter" evidence="10">
    <location>
        <begin position="340"/>
        <end position="574"/>
    </location>
</feature>
<evidence type="ECO:0000259" key="10">
    <source>
        <dbReference type="PROSITE" id="PS50893"/>
    </source>
</evidence>
<dbReference type="PROSITE" id="PS50893">
    <property type="entry name" value="ABC_TRANSPORTER_2"/>
    <property type="match status" value="1"/>
</dbReference>
<evidence type="ECO:0000256" key="2">
    <source>
        <dbReference type="ARBA" id="ARBA00022448"/>
    </source>
</evidence>
<feature type="transmembrane region" description="Helical" evidence="9">
    <location>
        <begin position="164"/>
        <end position="181"/>
    </location>
</feature>
<evidence type="ECO:0000256" key="1">
    <source>
        <dbReference type="ARBA" id="ARBA00004651"/>
    </source>
</evidence>
<evidence type="ECO:0000256" key="4">
    <source>
        <dbReference type="ARBA" id="ARBA00022692"/>
    </source>
</evidence>
<keyword evidence="4 9" id="KW-0812">Transmembrane</keyword>
<dbReference type="Pfam" id="PF00005">
    <property type="entry name" value="ABC_tran"/>
    <property type="match status" value="1"/>
</dbReference>
<name>A0A6J4K7A0_9CHLR</name>
<keyword evidence="8 9" id="KW-0472">Membrane</keyword>
<keyword evidence="3" id="KW-1003">Cell membrane</keyword>